<protein>
    <submittedName>
        <fullName evidence="2">Uncharacterized protein</fullName>
    </submittedName>
</protein>
<dbReference type="OrthoDB" id="3800029at2759"/>
<accession>A0A8H6ZKA9</accession>
<keyword evidence="3" id="KW-1185">Reference proteome</keyword>
<gene>
    <name evidence="2" type="ORF">MSAN_00273900</name>
</gene>
<sequence length="81" mass="8762">MQFKALASIVALSAIVSVNAAPNGVCLRICAPQELTCAEGWHSEKVGDYCNTCCMDQKYSMKPAKVAKAQDPGICWQACFF</sequence>
<feature type="chain" id="PRO_5034996253" evidence="1">
    <location>
        <begin position="21"/>
        <end position="81"/>
    </location>
</feature>
<name>A0A8H6ZKA9_9AGAR</name>
<comment type="caution">
    <text evidence="2">The sequence shown here is derived from an EMBL/GenBank/DDBJ whole genome shotgun (WGS) entry which is preliminary data.</text>
</comment>
<dbReference type="AlphaFoldDB" id="A0A8H6ZKA9"/>
<reference evidence="2" key="1">
    <citation type="submission" date="2020-05" db="EMBL/GenBank/DDBJ databases">
        <title>Mycena genomes resolve the evolution of fungal bioluminescence.</title>
        <authorList>
            <person name="Tsai I.J."/>
        </authorList>
    </citation>
    <scope>NUCLEOTIDE SEQUENCE</scope>
    <source>
        <strain evidence="2">160909Yilan</strain>
    </source>
</reference>
<evidence type="ECO:0000256" key="1">
    <source>
        <dbReference type="SAM" id="SignalP"/>
    </source>
</evidence>
<evidence type="ECO:0000313" key="2">
    <source>
        <dbReference type="EMBL" id="KAF7378466.1"/>
    </source>
</evidence>
<evidence type="ECO:0000313" key="3">
    <source>
        <dbReference type="Proteomes" id="UP000623467"/>
    </source>
</evidence>
<organism evidence="2 3">
    <name type="scientific">Mycena sanguinolenta</name>
    <dbReference type="NCBI Taxonomy" id="230812"/>
    <lineage>
        <taxon>Eukaryota</taxon>
        <taxon>Fungi</taxon>
        <taxon>Dikarya</taxon>
        <taxon>Basidiomycota</taxon>
        <taxon>Agaricomycotina</taxon>
        <taxon>Agaricomycetes</taxon>
        <taxon>Agaricomycetidae</taxon>
        <taxon>Agaricales</taxon>
        <taxon>Marasmiineae</taxon>
        <taxon>Mycenaceae</taxon>
        <taxon>Mycena</taxon>
    </lineage>
</organism>
<keyword evidence="1" id="KW-0732">Signal</keyword>
<feature type="signal peptide" evidence="1">
    <location>
        <begin position="1"/>
        <end position="20"/>
    </location>
</feature>
<dbReference type="Proteomes" id="UP000623467">
    <property type="component" value="Unassembled WGS sequence"/>
</dbReference>
<proteinExistence type="predicted"/>
<dbReference type="EMBL" id="JACAZH010000001">
    <property type="protein sequence ID" value="KAF7378466.1"/>
    <property type="molecule type" value="Genomic_DNA"/>
</dbReference>